<dbReference type="InterPro" id="IPR017853">
    <property type="entry name" value="GH"/>
</dbReference>
<dbReference type="KEGG" id="fsa:C5Q98_04450"/>
<dbReference type="AlphaFoldDB" id="A0A2S0KNA2"/>
<dbReference type="PRINTS" id="PR00110">
    <property type="entry name" value="ALPHAAMYLASE"/>
</dbReference>
<keyword evidence="3" id="KW-0378">Hydrolase</keyword>
<dbReference type="GO" id="GO:0004556">
    <property type="term" value="F:alpha-amylase activity"/>
    <property type="evidence" value="ECO:0007669"/>
    <property type="project" value="UniProtKB-UniRule"/>
</dbReference>
<dbReference type="RefSeq" id="WP_106012470.1">
    <property type="nucleotide sequence ID" value="NZ_CP027226.1"/>
</dbReference>
<evidence type="ECO:0000313" key="6">
    <source>
        <dbReference type="EMBL" id="AVM42512.1"/>
    </source>
</evidence>
<reference evidence="7" key="1">
    <citation type="submission" date="2018-02" db="EMBL/GenBank/DDBJ databases">
        <authorList>
            <person name="Holder M.E."/>
            <person name="Ajami N.J."/>
            <person name="Petrosino J.F."/>
        </authorList>
    </citation>
    <scope>NUCLEOTIDE SEQUENCE [LARGE SCALE GENOMIC DNA]</scope>
    <source>
        <strain evidence="7">CCUG 47711</strain>
    </source>
</reference>
<evidence type="ECO:0000313" key="7">
    <source>
        <dbReference type="Proteomes" id="UP000237947"/>
    </source>
</evidence>
<dbReference type="EMBL" id="CP027226">
    <property type="protein sequence ID" value="AVM42512.1"/>
    <property type="molecule type" value="Genomic_DNA"/>
</dbReference>
<keyword evidence="3" id="KW-0326">Glycosidase</keyword>
<dbReference type="PANTHER" id="PTHR10357:SF179">
    <property type="entry name" value="NEUTRAL AND BASIC AMINO ACID TRANSPORT PROTEIN RBAT"/>
    <property type="match status" value="1"/>
</dbReference>
<comment type="catalytic activity">
    <reaction evidence="3">
        <text>Endohydrolysis of (1-&gt;4)-alpha-D-glucosidic linkages in polysaccharides containing three or more (1-&gt;4)-alpha-linked D-glucose units.</text>
        <dbReference type="EC" id="3.2.1.1"/>
    </reaction>
</comment>
<dbReference type="InterPro" id="IPR045857">
    <property type="entry name" value="O16G_dom_2"/>
</dbReference>
<dbReference type="Gene3D" id="3.20.20.80">
    <property type="entry name" value="Glycosidases"/>
    <property type="match status" value="1"/>
</dbReference>
<feature type="chain" id="PRO_5038974375" description="Alpha-amylase" evidence="4">
    <location>
        <begin position="30"/>
        <end position="553"/>
    </location>
</feature>
<keyword evidence="7" id="KW-1185">Reference proteome</keyword>
<dbReference type="CDD" id="cd11316">
    <property type="entry name" value="AmyAc_bac2_AmyA"/>
    <property type="match status" value="1"/>
</dbReference>
<evidence type="ECO:0000256" key="2">
    <source>
        <dbReference type="RuleBase" id="RU003615"/>
    </source>
</evidence>
<dbReference type="InterPro" id="IPR006047">
    <property type="entry name" value="GH13_cat_dom"/>
</dbReference>
<keyword evidence="4" id="KW-0732">Signal</keyword>
<dbReference type="InterPro" id="IPR006046">
    <property type="entry name" value="Alpha_amylase"/>
</dbReference>
<dbReference type="PANTHER" id="PTHR10357">
    <property type="entry name" value="ALPHA-AMYLASE FAMILY MEMBER"/>
    <property type="match status" value="1"/>
</dbReference>
<name>A0A2S0KNA2_9FIRM</name>
<keyword evidence="3" id="KW-0119">Carbohydrate metabolism</keyword>
<evidence type="ECO:0000259" key="5">
    <source>
        <dbReference type="SMART" id="SM00642"/>
    </source>
</evidence>
<dbReference type="EC" id="3.2.1.1" evidence="3"/>
<feature type="domain" description="Glycosyl hydrolase family 13 catalytic" evidence="5">
    <location>
        <begin position="61"/>
        <end position="423"/>
    </location>
</feature>
<feature type="signal peptide" evidence="4">
    <location>
        <begin position="1"/>
        <end position="29"/>
    </location>
</feature>
<sequence>MQKTKFNFRKTLSLLLGLTLLFSSTACNSNNDLNKEVKADFKEYLEMKPVSIDDKYDTYYEVFVYSFADSNGDGIGDFKGLTDKLDYINDGKDETMTDLGANAIWLMPINPSPTYHKYDVKDYKAIDPQYGSMEDFDEFMKAAKSRGIKVILDLVMNHSSSEHPWFQEAVSALEKGDLDNKYIDYYFFSKEKRADYWYPVGDTGYYYEGKFWSEMPDLNLDNEDLRAEFKDIMEFWLKEKGVDGFRLDAVKEFDSGNNPHNIEILSWINSTARSIKDDVYIVGEAWSNFSMYKQYYESGIDSFFDFAFGDQGGITVSSINKSDGQSYAANLETVNQKILEVNPKAINAPFMSNHDTGRLSGFLSGDPNKLRIAAAANIFTTGNSFVYYGEEIGMRGSGRDENKRAYFYWGDNDKYQTKGAQLDENAYGYPFSSVKEQEADPNSLLNYYKKAIRINSAFPEISRGITTKAEGINNKEICAIQKTWTDTDGKEHTALVMMNFSSSDTIELDLASTSFADYKLVARLGDAEGNLPTQDASKLTIPKAGALVLKPAS</sequence>
<evidence type="ECO:0000256" key="4">
    <source>
        <dbReference type="SAM" id="SignalP"/>
    </source>
</evidence>
<gene>
    <name evidence="6" type="ORF">C5Q98_04450</name>
</gene>
<proteinExistence type="inferred from homology"/>
<dbReference type="PROSITE" id="PS51257">
    <property type="entry name" value="PROKAR_LIPOPROTEIN"/>
    <property type="match status" value="1"/>
</dbReference>
<dbReference type="Pfam" id="PF00128">
    <property type="entry name" value="Alpha-amylase"/>
    <property type="match status" value="1"/>
</dbReference>
<dbReference type="SMART" id="SM00642">
    <property type="entry name" value="Aamy"/>
    <property type="match status" value="1"/>
</dbReference>
<comment type="similarity">
    <text evidence="1 2">Belongs to the glycosyl hydrolase 13 family.</text>
</comment>
<dbReference type="SUPFAM" id="SSF51445">
    <property type="entry name" value="(Trans)glycosidases"/>
    <property type="match status" value="1"/>
</dbReference>
<dbReference type="GO" id="GO:0009313">
    <property type="term" value="P:oligosaccharide catabolic process"/>
    <property type="evidence" value="ECO:0007669"/>
    <property type="project" value="TreeGrafter"/>
</dbReference>
<dbReference type="Gene3D" id="3.90.400.10">
    <property type="entry name" value="Oligo-1,6-glucosidase, Domain 2"/>
    <property type="match status" value="1"/>
</dbReference>
<evidence type="ECO:0000256" key="3">
    <source>
        <dbReference type="RuleBase" id="RU361134"/>
    </source>
</evidence>
<evidence type="ECO:0000256" key="1">
    <source>
        <dbReference type="ARBA" id="ARBA00008061"/>
    </source>
</evidence>
<organism evidence="6 7">
    <name type="scientific">Fastidiosipila sanguinis</name>
    <dbReference type="NCBI Taxonomy" id="236753"/>
    <lineage>
        <taxon>Bacteria</taxon>
        <taxon>Bacillati</taxon>
        <taxon>Bacillota</taxon>
        <taxon>Clostridia</taxon>
        <taxon>Eubacteriales</taxon>
        <taxon>Oscillospiraceae</taxon>
        <taxon>Fastidiosipila</taxon>
    </lineage>
</organism>
<dbReference type="GO" id="GO:0043169">
    <property type="term" value="F:cation binding"/>
    <property type="evidence" value="ECO:0007669"/>
    <property type="project" value="InterPro"/>
</dbReference>
<accession>A0A2S0KNA2</accession>
<dbReference type="Proteomes" id="UP000237947">
    <property type="component" value="Chromosome"/>
</dbReference>
<dbReference type="OrthoDB" id="9805159at2"/>
<protein>
    <recommendedName>
        <fullName evidence="3">Alpha-amylase</fullName>
        <ecNumber evidence="3">3.2.1.1</ecNumber>
    </recommendedName>
</protein>